<dbReference type="Gene3D" id="3.30.565.10">
    <property type="entry name" value="Histidine kinase-like ATPase, C-terminal domain"/>
    <property type="match status" value="1"/>
</dbReference>
<keyword evidence="5" id="KW-0418">Kinase</keyword>
<sequence>MLPGDARVGSERGHGLGLALVRSVAHTHGGTATATARPGGGLVVRVTLRGRG</sequence>
<dbReference type="AlphaFoldDB" id="A0A516R1G5"/>
<dbReference type="PRINTS" id="PR00344">
    <property type="entry name" value="BCTRLSENSOR"/>
</dbReference>
<dbReference type="GO" id="GO:0004673">
    <property type="term" value="F:protein histidine kinase activity"/>
    <property type="evidence" value="ECO:0007669"/>
    <property type="project" value="UniProtKB-EC"/>
</dbReference>
<evidence type="ECO:0000256" key="2">
    <source>
        <dbReference type="ARBA" id="ARBA00012438"/>
    </source>
</evidence>
<dbReference type="GO" id="GO:0000160">
    <property type="term" value="P:phosphorelay signal transduction system"/>
    <property type="evidence" value="ECO:0007669"/>
    <property type="project" value="UniProtKB-KW"/>
</dbReference>
<dbReference type="RefSeq" id="WP_144001081.1">
    <property type="nucleotide sequence ID" value="NZ_CP040916.1"/>
</dbReference>
<dbReference type="InterPro" id="IPR036890">
    <property type="entry name" value="HATPase_C_sf"/>
</dbReference>
<name>A0A516R1G5_STRST</name>
<evidence type="ECO:0000256" key="1">
    <source>
        <dbReference type="ARBA" id="ARBA00000085"/>
    </source>
</evidence>
<dbReference type="EMBL" id="CP040916">
    <property type="protein sequence ID" value="QDQ09503.1"/>
    <property type="molecule type" value="Genomic_DNA"/>
</dbReference>
<dbReference type="Pfam" id="PF02518">
    <property type="entry name" value="HATPase_c"/>
    <property type="match status" value="1"/>
</dbReference>
<gene>
    <name evidence="5" type="ORF">FH965_02135</name>
</gene>
<organism evidence="5 6">
    <name type="scientific">Streptomyces spectabilis</name>
    <dbReference type="NCBI Taxonomy" id="68270"/>
    <lineage>
        <taxon>Bacteria</taxon>
        <taxon>Bacillati</taxon>
        <taxon>Actinomycetota</taxon>
        <taxon>Actinomycetes</taxon>
        <taxon>Kitasatosporales</taxon>
        <taxon>Streptomycetaceae</taxon>
        <taxon>Streptomyces</taxon>
    </lineage>
</organism>
<proteinExistence type="predicted"/>
<dbReference type="Proteomes" id="UP000316806">
    <property type="component" value="Chromosome"/>
</dbReference>
<keyword evidence="3" id="KW-0902">Two-component regulatory system</keyword>
<dbReference type="SUPFAM" id="SSF55874">
    <property type="entry name" value="ATPase domain of HSP90 chaperone/DNA topoisomerase II/histidine kinase"/>
    <property type="match status" value="1"/>
</dbReference>
<reference evidence="5 6" key="1">
    <citation type="journal article" date="2019" name="J. Ind. Microbiol. Biotechnol.">
        <title>The complete genomic sequence of Streptomyces spectabilis NRRL-2792 and identification of secondary metabolite biosynthetic gene clusters.</title>
        <authorList>
            <person name="Sinha A."/>
            <person name="Phillips-Salemka S."/>
            <person name="Niraula T.A."/>
            <person name="Short K.A."/>
            <person name="Niraula N.P."/>
        </authorList>
    </citation>
    <scope>NUCLEOTIDE SEQUENCE [LARGE SCALE GENOMIC DNA]</scope>
    <source>
        <strain evidence="5 6">NRRL 2792</strain>
    </source>
</reference>
<dbReference type="InterPro" id="IPR003594">
    <property type="entry name" value="HATPase_dom"/>
</dbReference>
<dbReference type="EC" id="2.7.13.3" evidence="2"/>
<comment type="catalytic activity">
    <reaction evidence="1">
        <text>ATP + protein L-histidine = ADP + protein N-phospho-L-histidine.</text>
        <dbReference type="EC" id="2.7.13.3"/>
    </reaction>
</comment>
<evidence type="ECO:0000259" key="4">
    <source>
        <dbReference type="Pfam" id="PF02518"/>
    </source>
</evidence>
<keyword evidence="5" id="KW-0808">Transferase</keyword>
<protein>
    <recommendedName>
        <fullName evidence="2">histidine kinase</fullName>
        <ecNumber evidence="2">2.7.13.3</ecNumber>
    </recommendedName>
</protein>
<accession>A0A516R1G5</accession>
<evidence type="ECO:0000313" key="5">
    <source>
        <dbReference type="EMBL" id="QDQ09503.1"/>
    </source>
</evidence>
<feature type="domain" description="Histidine kinase/HSP90-like ATPase" evidence="4">
    <location>
        <begin position="7"/>
        <end position="49"/>
    </location>
</feature>
<dbReference type="InterPro" id="IPR004358">
    <property type="entry name" value="Sig_transdc_His_kin-like_C"/>
</dbReference>
<evidence type="ECO:0000313" key="6">
    <source>
        <dbReference type="Proteomes" id="UP000316806"/>
    </source>
</evidence>
<evidence type="ECO:0000256" key="3">
    <source>
        <dbReference type="ARBA" id="ARBA00023012"/>
    </source>
</evidence>